<accession>A0ACC6Q460</accession>
<sequence length="394" mass="42121">MGDLSMTIPALFVFAALLLKLPALRRNPQDVLLRAVCALLLVAALVFLLGAVPVIAAVNRVTGIPNLAAPLVYSVLSAFSGACVVLVLIWRTGPTPRTMRACRLCVIGYGVVILSLNALFALGDAPVERLRDLDTYYANTPFIREMIVLYLLAHTVAAVVVTVLCWRWSLRVDGVLRAGLVLIVVGYLFNLGYDAAKFSAIGARWGGHDWDSLSTHVARPIASVSAVLIGIGFVLPHLGQRLGISWRTAVRFRQLGPLAHELGGTTGYGSPGVAIGRWASLELRLTQREAAIHDAIIHLRPYFDHALHRDTNDSALAQGDSPAQARIVANAAMIAAAGKAQTADPGRTTLAEGAESVQPSTRADDLVQMSRALRRSPLVHEACRRTALSGSSSP</sequence>
<comment type="caution">
    <text evidence="1">The sequence shown here is derived from an EMBL/GenBank/DDBJ whole genome shotgun (WGS) entry which is preliminary data.</text>
</comment>
<reference evidence="1" key="1">
    <citation type="submission" date="2024-03" db="EMBL/GenBank/DDBJ databases">
        <title>Novel Streptomyces species of biotechnological and ecological value are a feature of Machair soil.</title>
        <authorList>
            <person name="Prole J.R."/>
            <person name="Goodfellow M."/>
            <person name="Allenby N."/>
            <person name="Ward A.C."/>
        </authorList>
    </citation>
    <scope>NUCLEOTIDE SEQUENCE</scope>
    <source>
        <strain evidence="1">MS2.AVA.5</strain>
    </source>
</reference>
<gene>
    <name evidence="1" type="ORF">WKI67_34020</name>
</gene>
<name>A0ACC6Q460_9ACTN</name>
<dbReference type="EMBL" id="JBBKAJ010000022">
    <property type="protein sequence ID" value="MEJ8638387.1"/>
    <property type="molecule type" value="Genomic_DNA"/>
</dbReference>
<organism evidence="1 2">
    <name type="scientific">Streptomyces achmelvichensis</name>
    <dbReference type="NCBI Taxonomy" id="3134111"/>
    <lineage>
        <taxon>Bacteria</taxon>
        <taxon>Bacillati</taxon>
        <taxon>Actinomycetota</taxon>
        <taxon>Actinomycetes</taxon>
        <taxon>Kitasatosporales</taxon>
        <taxon>Streptomycetaceae</taxon>
        <taxon>Streptomyces</taxon>
    </lineage>
</organism>
<protein>
    <submittedName>
        <fullName evidence="1">MAB_1171c family putative transporter</fullName>
    </submittedName>
</protein>
<proteinExistence type="predicted"/>
<evidence type="ECO:0000313" key="2">
    <source>
        <dbReference type="Proteomes" id="UP001377168"/>
    </source>
</evidence>
<keyword evidence="2" id="KW-1185">Reference proteome</keyword>
<dbReference type="Proteomes" id="UP001377168">
    <property type="component" value="Unassembled WGS sequence"/>
</dbReference>
<evidence type="ECO:0000313" key="1">
    <source>
        <dbReference type="EMBL" id="MEJ8638387.1"/>
    </source>
</evidence>